<keyword evidence="1" id="KW-1133">Transmembrane helix</keyword>
<evidence type="ECO:0000313" key="2">
    <source>
        <dbReference type="EMBL" id="RAK42390.1"/>
    </source>
</evidence>
<dbReference type="AlphaFoldDB" id="A0A327ZJ03"/>
<keyword evidence="1" id="KW-0812">Transmembrane</keyword>
<reference evidence="2 3" key="1">
    <citation type="submission" date="2018-06" db="EMBL/GenBank/DDBJ databases">
        <title>Genomic Encyclopedia of Type Strains, Phase III (KMG-III): the genomes of soil and plant-associated and newly described type strains.</title>
        <authorList>
            <person name="Whitman W."/>
        </authorList>
    </citation>
    <scope>NUCLEOTIDE SEQUENCE [LARGE SCALE GENOMIC DNA]</scope>
    <source>
        <strain evidence="2 3">CGMCC 4.7090</strain>
    </source>
</reference>
<dbReference type="RefSeq" id="WP_181557722.1">
    <property type="nucleotide sequence ID" value="NZ_JACHWI010000003.1"/>
</dbReference>
<feature type="transmembrane region" description="Helical" evidence="1">
    <location>
        <begin position="63"/>
        <end position="82"/>
    </location>
</feature>
<protein>
    <submittedName>
        <fullName evidence="2">Uncharacterized protein</fullName>
    </submittedName>
</protein>
<name>A0A327ZJ03_9ACTN</name>
<dbReference type="Proteomes" id="UP000249341">
    <property type="component" value="Unassembled WGS sequence"/>
</dbReference>
<organism evidence="2 3">
    <name type="scientific">Actinoplanes lutulentus</name>
    <dbReference type="NCBI Taxonomy" id="1287878"/>
    <lineage>
        <taxon>Bacteria</taxon>
        <taxon>Bacillati</taxon>
        <taxon>Actinomycetota</taxon>
        <taxon>Actinomycetes</taxon>
        <taxon>Micromonosporales</taxon>
        <taxon>Micromonosporaceae</taxon>
        <taxon>Actinoplanes</taxon>
    </lineage>
</organism>
<evidence type="ECO:0000313" key="3">
    <source>
        <dbReference type="Proteomes" id="UP000249341"/>
    </source>
</evidence>
<comment type="caution">
    <text evidence="2">The sequence shown here is derived from an EMBL/GenBank/DDBJ whole genome shotgun (WGS) entry which is preliminary data.</text>
</comment>
<dbReference type="EMBL" id="QLMJ01000002">
    <property type="protein sequence ID" value="RAK42390.1"/>
    <property type="molecule type" value="Genomic_DNA"/>
</dbReference>
<feature type="transmembrane region" description="Helical" evidence="1">
    <location>
        <begin position="20"/>
        <end position="42"/>
    </location>
</feature>
<keyword evidence="1" id="KW-0472">Membrane</keyword>
<gene>
    <name evidence="2" type="ORF">B0I29_102215</name>
</gene>
<sequence length="115" mass="12456">MFVGILPFPTALLGRYGSQTWGIVPYAVCMIVLELLLTLMWWRSARRGLLLAAVEPLEVRVTLVRYLAAASVFAVSVPVAFLAPGYAAWIWLLLAVAPQLAGRTAGTSKKQNSPA</sequence>
<proteinExistence type="predicted"/>
<evidence type="ECO:0000256" key="1">
    <source>
        <dbReference type="SAM" id="Phobius"/>
    </source>
</evidence>
<accession>A0A327ZJ03</accession>
<keyword evidence="3" id="KW-1185">Reference proteome</keyword>